<dbReference type="GO" id="GO:0003690">
    <property type="term" value="F:double-stranded DNA binding"/>
    <property type="evidence" value="ECO:0007669"/>
    <property type="project" value="InterPro"/>
</dbReference>
<proteinExistence type="predicted"/>
<name>A0A7R9EBL4_9NEOP</name>
<dbReference type="GO" id="GO:0006357">
    <property type="term" value="P:regulation of transcription by RNA polymerase II"/>
    <property type="evidence" value="ECO:0007669"/>
    <property type="project" value="InterPro"/>
</dbReference>
<dbReference type="AlphaFoldDB" id="A0A7R9EBL4"/>
<organism evidence="1">
    <name type="scientific">Timema monikensis</name>
    <dbReference type="NCBI Taxonomy" id="170555"/>
    <lineage>
        <taxon>Eukaryota</taxon>
        <taxon>Metazoa</taxon>
        <taxon>Ecdysozoa</taxon>
        <taxon>Arthropoda</taxon>
        <taxon>Hexapoda</taxon>
        <taxon>Insecta</taxon>
        <taxon>Pterygota</taxon>
        <taxon>Neoptera</taxon>
        <taxon>Polyneoptera</taxon>
        <taxon>Phasmatodea</taxon>
        <taxon>Timematodea</taxon>
        <taxon>Timematoidea</taxon>
        <taxon>Timematidae</taxon>
        <taxon>Timema</taxon>
    </lineage>
</organism>
<dbReference type="GO" id="GO:0005634">
    <property type="term" value="C:nucleus"/>
    <property type="evidence" value="ECO:0007669"/>
    <property type="project" value="InterPro"/>
</dbReference>
<accession>A0A7R9EBL4</accession>
<dbReference type="PANTHER" id="PTHR32344">
    <property type="entry name" value="U1-TYPE DOMAIN-CONTAINING PROTEIN"/>
    <property type="match status" value="1"/>
</dbReference>
<dbReference type="PANTHER" id="PTHR32344:SF1">
    <property type="entry name" value="U1-TYPE DOMAIN-CONTAINING PROTEIN"/>
    <property type="match status" value="1"/>
</dbReference>
<dbReference type="InterPro" id="IPR033375">
    <property type="entry name" value="Cggbp1"/>
</dbReference>
<dbReference type="EMBL" id="OB794709">
    <property type="protein sequence ID" value="CAD7430936.1"/>
    <property type="molecule type" value="Genomic_DNA"/>
</dbReference>
<sequence length="520" mass="57769">MIKKDAKGKELLQDLVNEFGDIITDKIGKTNVIKYEIVISLKLPSGRLHGAAPRQYVWTLESNIAKTLIRPSVCEEWGSSTCTKRVVVHTRVAGIAGQGTTMGSPLGNSGQSVSEKLPKAGWHDFSSARVSGMALLDFSPCPEKRFCSRWVSVAFKLEEKCSEFIKKYNDDVSGSLFQEIIHLQKIQLAMFGKNRELVPLELINAIYSNNLQSIFKHVCVTVSEGERSFSWLGNQLKTWQRASTGQERLNSLDLLYGEHELAALLSYDNSIVKCEKKYHLEQHKNTAIHMKNSGKKTGSQPFFPKVNNTDKTQEQFSADLCSAMVAANIPWKKLENPDFNAFLNKYTNMKIPDESTLRKHYLHSTYLSVVQTFDEEQAVAITEENAAISCSSVSADLTNVKSNFGNLPGSITALEARDLPLVKAVKIMRGIEENLNQASGSVGTAIVDKFNRCSYLTANSKGLLFEKRKLAFISRQRGPNDLVQCICDSQTLLSPNPKHRAVNRGLLFSNSMQGGTCAKS</sequence>
<gene>
    <name evidence="1" type="ORF">TMSB3V08_LOCUS7681</name>
</gene>
<protein>
    <submittedName>
        <fullName evidence="1">Uncharacterized protein</fullName>
    </submittedName>
</protein>
<reference evidence="1" key="1">
    <citation type="submission" date="2020-11" db="EMBL/GenBank/DDBJ databases">
        <authorList>
            <person name="Tran Van P."/>
        </authorList>
    </citation>
    <scope>NUCLEOTIDE SEQUENCE</scope>
</reference>
<evidence type="ECO:0000313" key="1">
    <source>
        <dbReference type="EMBL" id="CAD7430936.1"/>
    </source>
</evidence>